<protein>
    <submittedName>
        <fullName evidence="3">Fer-1-like protein 6</fullName>
    </submittedName>
</protein>
<organism evidence="2 3">
    <name type="scientific">Pundamilia nyererei</name>
    <dbReference type="NCBI Taxonomy" id="303518"/>
    <lineage>
        <taxon>Eukaryota</taxon>
        <taxon>Metazoa</taxon>
        <taxon>Chordata</taxon>
        <taxon>Craniata</taxon>
        <taxon>Vertebrata</taxon>
        <taxon>Euteleostomi</taxon>
        <taxon>Actinopterygii</taxon>
        <taxon>Neopterygii</taxon>
        <taxon>Teleostei</taxon>
        <taxon>Neoteleostei</taxon>
        <taxon>Acanthomorphata</taxon>
        <taxon>Ovalentaria</taxon>
        <taxon>Cichlomorphae</taxon>
        <taxon>Cichliformes</taxon>
        <taxon>Cichlidae</taxon>
        <taxon>African cichlids</taxon>
        <taxon>Pseudocrenilabrinae</taxon>
        <taxon>Haplochromini</taxon>
        <taxon>Pundamilia</taxon>
    </lineage>
</organism>
<feature type="non-terminal residue" evidence="3">
    <location>
        <position position="115"/>
    </location>
</feature>
<dbReference type="RefSeq" id="XP_005755902.1">
    <property type="nucleotide sequence ID" value="XM_005755845.1"/>
</dbReference>
<name>A0A9Y3SC05_9CICH</name>
<reference evidence="3" key="1">
    <citation type="submission" date="2025-08" db="UniProtKB">
        <authorList>
            <consortium name="RefSeq"/>
        </authorList>
    </citation>
    <scope>IDENTIFICATION</scope>
</reference>
<proteinExistence type="predicted"/>
<dbReference type="Proteomes" id="UP000695023">
    <property type="component" value="Unplaced"/>
</dbReference>
<evidence type="ECO:0000313" key="3">
    <source>
        <dbReference type="RefSeq" id="XP_005755902.1"/>
    </source>
</evidence>
<feature type="region of interest" description="Disordered" evidence="1">
    <location>
        <begin position="34"/>
        <end position="80"/>
    </location>
</feature>
<sequence>MTVEPHSAEGRSQDSPETSSAVAVANQDFRITVEDEPLPPAPPPAPPIPKQEARKKKMMIESKAKSTRSRSTKRRKRTIADESAESVIDWWSKYYASVEREIKRRDNSPFSEVSK</sequence>
<evidence type="ECO:0000313" key="2">
    <source>
        <dbReference type="Proteomes" id="UP000695023"/>
    </source>
</evidence>
<keyword evidence="2" id="KW-1185">Reference proteome</keyword>
<feature type="compositionally biased region" description="Pro residues" evidence="1">
    <location>
        <begin position="38"/>
        <end position="49"/>
    </location>
</feature>
<accession>A0A9Y3SC05</accession>
<evidence type="ECO:0000256" key="1">
    <source>
        <dbReference type="SAM" id="MobiDB-lite"/>
    </source>
</evidence>
<feature type="compositionally biased region" description="Basic and acidic residues" evidence="1">
    <location>
        <begin position="1"/>
        <end position="14"/>
    </location>
</feature>
<gene>
    <name evidence="3" type="primary">LOC102197290</name>
</gene>
<feature type="compositionally biased region" description="Basic residues" evidence="1">
    <location>
        <begin position="65"/>
        <end position="77"/>
    </location>
</feature>
<dbReference type="AlphaFoldDB" id="A0A9Y3SC05"/>
<dbReference type="GeneID" id="102197290"/>
<feature type="region of interest" description="Disordered" evidence="1">
    <location>
        <begin position="1"/>
        <end position="21"/>
    </location>
</feature>